<gene>
    <name evidence="1" type="ORF">AFUS01_LOCUS9747</name>
</gene>
<sequence>MSCKNLRIFVQQTYHFTDEEGSEFLQNICSFINLKSLACRKNFKTSTHNQNLFPTEIHESNINNASTEIPSNSELMNNMMLLWNTCCYGLI</sequence>
<accession>A0A8J2JHU8</accession>
<name>A0A8J2JHU8_9HEXA</name>
<organism evidence="1 2">
    <name type="scientific">Allacma fusca</name>
    <dbReference type="NCBI Taxonomy" id="39272"/>
    <lineage>
        <taxon>Eukaryota</taxon>
        <taxon>Metazoa</taxon>
        <taxon>Ecdysozoa</taxon>
        <taxon>Arthropoda</taxon>
        <taxon>Hexapoda</taxon>
        <taxon>Collembola</taxon>
        <taxon>Symphypleona</taxon>
        <taxon>Sminthuridae</taxon>
        <taxon>Allacma</taxon>
    </lineage>
</organism>
<reference evidence="1" key="1">
    <citation type="submission" date="2021-06" db="EMBL/GenBank/DDBJ databases">
        <authorList>
            <person name="Hodson N. C."/>
            <person name="Mongue J. A."/>
            <person name="Jaron S. K."/>
        </authorList>
    </citation>
    <scope>NUCLEOTIDE SEQUENCE</scope>
</reference>
<dbReference type="Proteomes" id="UP000708208">
    <property type="component" value="Unassembled WGS sequence"/>
</dbReference>
<evidence type="ECO:0000313" key="2">
    <source>
        <dbReference type="Proteomes" id="UP000708208"/>
    </source>
</evidence>
<proteinExistence type="predicted"/>
<comment type="caution">
    <text evidence="1">The sequence shown here is derived from an EMBL/GenBank/DDBJ whole genome shotgun (WGS) entry which is preliminary data.</text>
</comment>
<dbReference type="AlphaFoldDB" id="A0A8J2JHU8"/>
<dbReference type="EMBL" id="CAJVCH010070932">
    <property type="protein sequence ID" value="CAG7720471.1"/>
    <property type="molecule type" value="Genomic_DNA"/>
</dbReference>
<protein>
    <submittedName>
        <fullName evidence="1">Uncharacterized protein</fullName>
    </submittedName>
</protein>
<evidence type="ECO:0000313" key="1">
    <source>
        <dbReference type="EMBL" id="CAG7720471.1"/>
    </source>
</evidence>
<keyword evidence="2" id="KW-1185">Reference proteome</keyword>